<evidence type="ECO:0000256" key="3">
    <source>
        <dbReference type="ARBA" id="ARBA00022777"/>
    </source>
</evidence>
<dbReference type="Pfam" id="PF00069">
    <property type="entry name" value="Pkinase"/>
    <property type="match status" value="1"/>
</dbReference>
<accession>A0A914V5D5</accession>
<dbReference type="SUPFAM" id="SSF56112">
    <property type="entry name" value="Protein kinase-like (PK-like)"/>
    <property type="match status" value="1"/>
</dbReference>
<dbReference type="InterPro" id="IPR050538">
    <property type="entry name" value="MAP_kinase_kinase_kinase"/>
</dbReference>
<name>A0A914V5D5_9BILA</name>
<keyword evidence="6" id="KW-0723">Serine/threonine-protein kinase</keyword>
<dbReference type="PROSITE" id="PS00108">
    <property type="entry name" value="PROTEIN_KINASE_ST"/>
    <property type="match status" value="1"/>
</dbReference>
<dbReference type="SMART" id="SM00220">
    <property type="entry name" value="S_TKc"/>
    <property type="match status" value="1"/>
</dbReference>
<keyword evidence="2 5" id="KW-0547">Nucleotide-binding</keyword>
<keyword evidence="3" id="KW-0418">Kinase</keyword>
<organism evidence="8 9">
    <name type="scientific">Plectus sambesii</name>
    <dbReference type="NCBI Taxonomy" id="2011161"/>
    <lineage>
        <taxon>Eukaryota</taxon>
        <taxon>Metazoa</taxon>
        <taxon>Ecdysozoa</taxon>
        <taxon>Nematoda</taxon>
        <taxon>Chromadorea</taxon>
        <taxon>Plectida</taxon>
        <taxon>Plectina</taxon>
        <taxon>Plectoidea</taxon>
        <taxon>Plectidae</taxon>
        <taxon>Plectus</taxon>
    </lineage>
</organism>
<evidence type="ECO:0000256" key="2">
    <source>
        <dbReference type="ARBA" id="ARBA00022741"/>
    </source>
</evidence>
<keyword evidence="4 5" id="KW-0067">ATP-binding</keyword>
<evidence type="ECO:0000256" key="1">
    <source>
        <dbReference type="ARBA" id="ARBA00022679"/>
    </source>
</evidence>
<dbReference type="InterPro" id="IPR011009">
    <property type="entry name" value="Kinase-like_dom_sf"/>
</dbReference>
<dbReference type="GO" id="GO:0005524">
    <property type="term" value="F:ATP binding"/>
    <property type="evidence" value="ECO:0007669"/>
    <property type="project" value="UniProtKB-UniRule"/>
</dbReference>
<evidence type="ECO:0000313" key="9">
    <source>
        <dbReference type="WBParaSite" id="PSAMB.scaffold1537size30365.g13742.t2"/>
    </source>
</evidence>
<dbReference type="Gene3D" id="1.10.510.10">
    <property type="entry name" value="Transferase(Phosphotransferase) domain 1"/>
    <property type="match status" value="1"/>
</dbReference>
<sequence>FSPRDFTRGELLGEGGFGAVFKCIERESHFIFVAKKMLISSASFKMVALSEVSILQQLKHPKIIEYYGCAEEDDSVLIFMEYLVGGSVRQMMEQCQQPIIEKTAINYIAQVLEALDYIHSKDNGIVHCDLKCDNLLLDGKGGIKLGDFGVAVKKIINTINQSRFTHGPTKGGSLYWMAPELLNDEDTYGRPVDIWSLGCTIVEMLTGEPPYRKLKTLKFMAELGGKNLSYHPNELVPEETSTEMKKFLSMLLKYDPDSRLKTGNAALRVFREKFKP</sequence>
<evidence type="ECO:0000256" key="4">
    <source>
        <dbReference type="ARBA" id="ARBA00022840"/>
    </source>
</evidence>
<dbReference type="InterPro" id="IPR008271">
    <property type="entry name" value="Ser/Thr_kinase_AS"/>
</dbReference>
<proteinExistence type="inferred from homology"/>
<feature type="domain" description="Protein kinase" evidence="7">
    <location>
        <begin position="6"/>
        <end position="274"/>
    </location>
</feature>
<dbReference type="WBParaSite" id="PSAMB.scaffold1537size30365.g13742.t2">
    <property type="protein sequence ID" value="PSAMB.scaffold1537size30365.g13742.t2"/>
    <property type="gene ID" value="PSAMB.scaffold1537size30365.g13742"/>
</dbReference>
<dbReference type="InterPro" id="IPR017441">
    <property type="entry name" value="Protein_kinase_ATP_BS"/>
</dbReference>
<reference evidence="9" key="1">
    <citation type="submission" date="2022-11" db="UniProtKB">
        <authorList>
            <consortium name="WormBaseParasite"/>
        </authorList>
    </citation>
    <scope>IDENTIFICATION</scope>
</reference>
<evidence type="ECO:0000256" key="5">
    <source>
        <dbReference type="PROSITE-ProRule" id="PRU10141"/>
    </source>
</evidence>
<dbReference type="PANTHER" id="PTHR48016">
    <property type="entry name" value="MAP KINASE KINASE KINASE SSK2-RELATED-RELATED"/>
    <property type="match status" value="1"/>
</dbReference>
<feature type="binding site" evidence="5">
    <location>
        <position position="36"/>
    </location>
    <ligand>
        <name>ATP</name>
        <dbReference type="ChEBI" id="CHEBI:30616"/>
    </ligand>
</feature>
<evidence type="ECO:0000256" key="6">
    <source>
        <dbReference type="RuleBase" id="RU000304"/>
    </source>
</evidence>
<protein>
    <submittedName>
        <fullName evidence="9">Protein kinase domain-containing protein</fullName>
    </submittedName>
</protein>
<comment type="similarity">
    <text evidence="6">Belongs to the protein kinase superfamily.</text>
</comment>
<dbReference type="Proteomes" id="UP000887566">
    <property type="component" value="Unplaced"/>
</dbReference>
<dbReference type="GO" id="GO:0004674">
    <property type="term" value="F:protein serine/threonine kinase activity"/>
    <property type="evidence" value="ECO:0007669"/>
    <property type="project" value="UniProtKB-KW"/>
</dbReference>
<dbReference type="InterPro" id="IPR000719">
    <property type="entry name" value="Prot_kinase_dom"/>
</dbReference>
<keyword evidence="1" id="KW-0808">Transferase</keyword>
<keyword evidence="8" id="KW-1185">Reference proteome</keyword>
<dbReference type="AlphaFoldDB" id="A0A914V5D5"/>
<evidence type="ECO:0000259" key="7">
    <source>
        <dbReference type="PROSITE" id="PS50011"/>
    </source>
</evidence>
<dbReference type="PROSITE" id="PS00107">
    <property type="entry name" value="PROTEIN_KINASE_ATP"/>
    <property type="match status" value="1"/>
</dbReference>
<dbReference type="PANTHER" id="PTHR48016:SF56">
    <property type="entry name" value="MAPKK KINASE"/>
    <property type="match status" value="1"/>
</dbReference>
<dbReference type="PROSITE" id="PS50011">
    <property type="entry name" value="PROTEIN_KINASE_DOM"/>
    <property type="match status" value="1"/>
</dbReference>
<evidence type="ECO:0000313" key="8">
    <source>
        <dbReference type="Proteomes" id="UP000887566"/>
    </source>
</evidence>